<dbReference type="OrthoDB" id="9772736at2"/>
<dbReference type="KEGG" id="nth:Nther_1849"/>
<dbReference type="eggNOG" id="COG0446">
    <property type="taxonomic scope" value="Bacteria"/>
</dbReference>
<dbReference type="Proteomes" id="UP000001683">
    <property type="component" value="Chromosome"/>
</dbReference>
<evidence type="ECO:0000256" key="3">
    <source>
        <dbReference type="ARBA" id="ARBA00011048"/>
    </source>
</evidence>
<keyword evidence="4" id="KW-0285">Flavoprotein</keyword>
<feature type="domain" description="FAD/NAD(P)-binding" evidence="11">
    <location>
        <begin position="405"/>
        <end position="634"/>
    </location>
</feature>
<comment type="similarity">
    <text evidence="3">In the N-terminal section; belongs to the NADH:flavin oxidoreductase/NADH oxidase family.</text>
</comment>
<sequence length="667" mass="73680">MNNKYASLFEPMKIGKTKIKNRIGMSPMAASGMITPHNCFDKRAAEYYVERARGGAGLIITGGVEVENEIEQTKLGIFQNISTNPVAFALNSSEMIERVHAHGSKIFLQLTMGFGRSLFLDFVDSHPVAPSAIPHFWEPDVTCRELTTNEVEYMVEKMAEAAKVAASAGYDGVEVHAMHEGYLLDQFTLKAFNKRTDKYGGDLRGRLQLPIEILQAIKSEVGQDFPVILRYGVKSCIKAPHQGGLPGEDYQEHGRDLEEGLEAAKILEEAGYDGFNADLGSYEALYWAHPPTYIEHGCYLPYTKQLKEVIDVPVLTAGRMDNPEVAAEAVTSEKTDMALLGRGLLADPDWPNKVKSGETDKIRPCLGCHDGCMGRLESGKVISCAVNPACGREEEYKLHPPLKQKDVMVVGGGIAGMEAARVAAIRGHKVSLYEKNNSLGGHVVEASVPEFKKDERELLRWYGQELKENDVELNLGTEVDSQLVKEINPDEIILATGAKEKIPPIQGIDQDHVLTACDALMNPDKVGKNVAIIGGGLVGCEIAIWLAQQNKQITIVEMIEELMGAVFVSHANEMMLKDMIKHEGIEVKTDTSLLEVQENEIVTINKEFKKQNLNADTVLLAIGYESDTKLYEELKDIHPKTHLIGDARTVQNIMYGIWEGYEVARTL</sequence>
<keyword evidence="5" id="KW-0288">FMN</keyword>
<dbReference type="RefSeq" id="WP_012448286.1">
    <property type="nucleotide sequence ID" value="NC_010718.1"/>
</dbReference>
<reference evidence="12 13" key="2">
    <citation type="journal article" date="2011" name="J. Bacteriol.">
        <title>Complete genome sequence of the anaerobic, halophilic alkalithermophile Natranaerobius thermophilus JW/NM-WN-LF.</title>
        <authorList>
            <person name="Zhao B."/>
            <person name="Mesbah N.M."/>
            <person name="Dalin E."/>
            <person name="Goodwin L."/>
            <person name="Nolan M."/>
            <person name="Pitluck S."/>
            <person name="Chertkov O."/>
            <person name="Brettin T.S."/>
            <person name="Han J."/>
            <person name="Larimer F.W."/>
            <person name="Land M.L."/>
            <person name="Hauser L."/>
            <person name="Kyrpides N."/>
            <person name="Wiegel J."/>
        </authorList>
    </citation>
    <scope>NUCLEOTIDE SEQUENCE [LARGE SCALE GENOMIC DNA]</scope>
    <source>
        <strain evidence="13">ATCC BAA-1301 / DSM 18059 / JW/NM-WN-LF</strain>
    </source>
</reference>
<dbReference type="InterPro" id="IPR013785">
    <property type="entry name" value="Aldolase_TIM"/>
</dbReference>
<reference evidence="12 13" key="1">
    <citation type="submission" date="2008-04" db="EMBL/GenBank/DDBJ databases">
        <title>Complete sequence of chromosome of Natranaerobius thermophilus JW/NM-WN-LF.</title>
        <authorList>
            <consortium name="US DOE Joint Genome Institute"/>
            <person name="Copeland A."/>
            <person name="Lucas S."/>
            <person name="Lapidus A."/>
            <person name="Glavina del Rio T."/>
            <person name="Dalin E."/>
            <person name="Tice H."/>
            <person name="Bruce D."/>
            <person name="Goodwin L."/>
            <person name="Pitluck S."/>
            <person name="Chertkov O."/>
            <person name="Brettin T."/>
            <person name="Detter J.C."/>
            <person name="Han C."/>
            <person name="Kuske C.R."/>
            <person name="Schmutz J."/>
            <person name="Larimer F."/>
            <person name="Land M."/>
            <person name="Hauser L."/>
            <person name="Kyrpides N."/>
            <person name="Lykidis A."/>
            <person name="Mesbah N.M."/>
            <person name="Wiegel J."/>
        </authorList>
    </citation>
    <scope>NUCLEOTIDE SEQUENCE [LARGE SCALE GENOMIC DNA]</scope>
    <source>
        <strain evidence="13">ATCC BAA-1301 / DSM 18059 / JW/NM-WN-LF</strain>
    </source>
</reference>
<evidence type="ECO:0000256" key="1">
    <source>
        <dbReference type="ARBA" id="ARBA00001917"/>
    </source>
</evidence>
<organism evidence="12 13">
    <name type="scientific">Natranaerobius thermophilus (strain ATCC BAA-1301 / DSM 18059 / JW/NM-WN-LF)</name>
    <dbReference type="NCBI Taxonomy" id="457570"/>
    <lineage>
        <taxon>Bacteria</taxon>
        <taxon>Bacillati</taxon>
        <taxon>Bacillota</taxon>
        <taxon>Clostridia</taxon>
        <taxon>Natranaerobiales</taxon>
        <taxon>Natranaerobiaceae</taxon>
        <taxon>Natranaerobius</taxon>
    </lineage>
</organism>
<evidence type="ECO:0000313" key="13">
    <source>
        <dbReference type="Proteomes" id="UP000001683"/>
    </source>
</evidence>
<dbReference type="Gene3D" id="3.40.50.720">
    <property type="entry name" value="NAD(P)-binding Rossmann-like Domain"/>
    <property type="match status" value="1"/>
</dbReference>
<keyword evidence="6" id="KW-0479">Metal-binding</keyword>
<dbReference type="PANTHER" id="PTHR42917:SF2">
    <property type="entry name" value="2,4-DIENOYL-COA REDUCTASE [(2E)-ENOYL-COA-PRODUCING]"/>
    <property type="match status" value="1"/>
</dbReference>
<comment type="cofactor">
    <cofactor evidence="2">
        <name>[4Fe-4S] cluster</name>
        <dbReference type="ChEBI" id="CHEBI:49883"/>
    </cofactor>
</comment>
<dbReference type="PRINTS" id="PR00368">
    <property type="entry name" value="FADPNR"/>
</dbReference>
<evidence type="ECO:0000256" key="2">
    <source>
        <dbReference type="ARBA" id="ARBA00001966"/>
    </source>
</evidence>
<dbReference type="InterPro" id="IPR036188">
    <property type="entry name" value="FAD/NAD-bd_sf"/>
</dbReference>
<evidence type="ECO:0000259" key="11">
    <source>
        <dbReference type="Pfam" id="PF07992"/>
    </source>
</evidence>
<name>B2A604_NATTJ</name>
<dbReference type="GO" id="GO:0010181">
    <property type="term" value="F:FMN binding"/>
    <property type="evidence" value="ECO:0007669"/>
    <property type="project" value="InterPro"/>
</dbReference>
<dbReference type="AlphaFoldDB" id="B2A604"/>
<dbReference type="PRINTS" id="PR00469">
    <property type="entry name" value="PNDRDTASEII"/>
</dbReference>
<keyword evidence="7" id="KW-0560">Oxidoreductase</keyword>
<dbReference type="SUPFAM" id="SSF51905">
    <property type="entry name" value="FAD/NAD(P)-binding domain"/>
    <property type="match status" value="1"/>
</dbReference>
<dbReference type="InterPro" id="IPR051793">
    <property type="entry name" value="NADH:flavin_oxidoreductase"/>
</dbReference>
<evidence type="ECO:0000313" key="12">
    <source>
        <dbReference type="EMBL" id="ACB85421.1"/>
    </source>
</evidence>
<comment type="cofactor">
    <cofactor evidence="1">
        <name>FMN</name>
        <dbReference type="ChEBI" id="CHEBI:58210"/>
    </cofactor>
</comment>
<keyword evidence="9" id="KW-0411">Iron-sulfur</keyword>
<dbReference type="Pfam" id="PF07992">
    <property type="entry name" value="Pyr_redox_2"/>
    <property type="match status" value="1"/>
</dbReference>
<dbReference type="SUPFAM" id="SSF51395">
    <property type="entry name" value="FMN-linked oxidoreductases"/>
    <property type="match status" value="1"/>
</dbReference>
<evidence type="ECO:0000256" key="8">
    <source>
        <dbReference type="ARBA" id="ARBA00023004"/>
    </source>
</evidence>
<gene>
    <name evidence="12" type="ordered locus">Nther_1849</name>
</gene>
<dbReference type="PANTHER" id="PTHR42917">
    <property type="entry name" value="2,4-DIENOYL-COA REDUCTASE"/>
    <property type="match status" value="1"/>
</dbReference>
<dbReference type="Pfam" id="PF00724">
    <property type="entry name" value="Oxidored_FMN"/>
    <property type="match status" value="1"/>
</dbReference>
<keyword evidence="8" id="KW-0408">Iron</keyword>
<dbReference type="GO" id="GO:0016491">
    <property type="term" value="F:oxidoreductase activity"/>
    <property type="evidence" value="ECO:0007669"/>
    <property type="project" value="UniProtKB-KW"/>
</dbReference>
<evidence type="ECO:0000256" key="7">
    <source>
        <dbReference type="ARBA" id="ARBA00023002"/>
    </source>
</evidence>
<keyword evidence="13" id="KW-1185">Reference proteome</keyword>
<dbReference type="Gene3D" id="3.50.50.60">
    <property type="entry name" value="FAD/NAD(P)-binding domain"/>
    <property type="match status" value="1"/>
</dbReference>
<evidence type="ECO:0000259" key="10">
    <source>
        <dbReference type="Pfam" id="PF00724"/>
    </source>
</evidence>
<evidence type="ECO:0000256" key="5">
    <source>
        <dbReference type="ARBA" id="ARBA00022643"/>
    </source>
</evidence>
<evidence type="ECO:0000256" key="6">
    <source>
        <dbReference type="ARBA" id="ARBA00022723"/>
    </source>
</evidence>
<evidence type="ECO:0000256" key="4">
    <source>
        <dbReference type="ARBA" id="ARBA00022630"/>
    </source>
</evidence>
<dbReference type="InterPro" id="IPR001155">
    <property type="entry name" value="OxRdtase_FMN_N"/>
</dbReference>
<dbReference type="InterPro" id="IPR023753">
    <property type="entry name" value="FAD/NAD-binding_dom"/>
</dbReference>
<dbReference type="Gene3D" id="3.20.20.70">
    <property type="entry name" value="Aldolase class I"/>
    <property type="match status" value="1"/>
</dbReference>
<feature type="domain" description="NADH:flavin oxidoreductase/NADH oxidase N-terminal" evidence="10">
    <location>
        <begin position="7"/>
        <end position="359"/>
    </location>
</feature>
<dbReference type="STRING" id="457570.Nther_1849"/>
<evidence type="ECO:0000256" key="9">
    <source>
        <dbReference type="ARBA" id="ARBA00023014"/>
    </source>
</evidence>
<proteinExistence type="inferred from homology"/>
<dbReference type="HOGENOM" id="CLU_012153_1_1_9"/>
<dbReference type="EMBL" id="CP001034">
    <property type="protein sequence ID" value="ACB85421.1"/>
    <property type="molecule type" value="Genomic_DNA"/>
</dbReference>
<dbReference type="InParanoid" id="B2A604"/>
<accession>B2A604</accession>
<dbReference type="GO" id="GO:0046872">
    <property type="term" value="F:metal ion binding"/>
    <property type="evidence" value="ECO:0007669"/>
    <property type="project" value="UniProtKB-KW"/>
</dbReference>
<dbReference type="GO" id="GO:0051536">
    <property type="term" value="F:iron-sulfur cluster binding"/>
    <property type="evidence" value="ECO:0007669"/>
    <property type="project" value="UniProtKB-KW"/>
</dbReference>
<dbReference type="eggNOG" id="COG1902">
    <property type="taxonomic scope" value="Bacteria"/>
</dbReference>
<protein>
    <submittedName>
        <fullName evidence="12">NADH:flavin oxidoreductase/NADH oxidase</fullName>
    </submittedName>
</protein>